<gene>
    <name evidence="2" type="ORF">OMP38_02300</name>
</gene>
<keyword evidence="1" id="KW-0812">Transmembrane</keyword>
<evidence type="ECO:0000256" key="1">
    <source>
        <dbReference type="SAM" id="Phobius"/>
    </source>
</evidence>
<evidence type="ECO:0000313" key="3">
    <source>
        <dbReference type="Proteomes" id="UP001153387"/>
    </source>
</evidence>
<comment type="caution">
    <text evidence="2">The sequence shown here is derived from an EMBL/GenBank/DDBJ whole genome shotgun (WGS) entry which is preliminary data.</text>
</comment>
<feature type="transmembrane region" description="Helical" evidence="1">
    <location>
        <begin position="240"/>
        <end position="260"/>
    </location>
</feature>
<keyword evidence="3" id="KW-1185">Reference proteome</keyword>
<sequence length="261" mass="29320">MAFFDEGPLPDWSELRRLIGKDLPWDLIKQWRHEDESWLDDYIRKLGFGKSEEKTGSVAGARPEANVTANPQMEARKEQKRVVATIKPPPGTDRSAVRLYAAADRLRVSGLPGDATASLKLPCLVLPKTGRVAWKNGKWVVVFRRKPPRQGEVELFYRRISAASVFNPFRIRYNANSGTRARVAPVRHEDREEALLELVDVSEVSAGLFIVGVIFILLVGGLLSMGILRFFQLKKGQGWGYMIGSAVSLVAFILVVNQWFD</sequence>
<dbReference type="Proteomes" id="UP001153387">
    <property type="component" value="Unassembled WGS sequence"/>
</dbReference>
<dbReference type="AlphaFoldDB" id="A0A9X4KD58"/>
<reference evidence="2 3" key="1">
    <citation type="submission" date="2022-10" db="EMBL/GenBank/DDBJ databases">
        <title>Comparative genomic analysis of Cohnella hashimotonis sp. nov., isolated from the International Space Station.</title>
        <authorList>
            <person name="Simpson A."/>
            <person name="Venkateswaran K."/>
        </authorList>
    </citation>
    <scope>NUCLEOTIDE SEQUENCE [LARGE SCALE GENOMIC DNA]</scope>
    <source>
        <strain evidence="2 3">DSM 18997</strain>
    </source>
</reference>
<accession>A0A9X4KD58</accession>
<dbReference type="RefSeq" id="WP_277563699.1">
    <property type="nucleotide sequence ID" value="NZ_JAPDHZ010000002.1"/>
</dbReference>
<organism evidence="2 3">
    <name type="scientific">Cohnella ginsengisoli</name>
    <dbReference type="NCBI Taxonomy" id="425004"/>
    <lineage>
        <taxon>Bacteria</taxon>
        <taxon>Bacillati</taxon>
        <taxon>Bacillota</taxon>
        <taxon>Bacilli</taxon>
        <taxon>Bacillales</taxon>
        <taxon>Paenibacillaceae</taxon>
        <taxon>Cohnella</taxon>
    </lineage>
</organism>
<proteinExistence type="predicted"/>
<protein>
    <submittedName>
        <fullName evidence="2">Uncharacterized protein</fullName>
    </submittedName>
</protein>
<keyword evidence="1" id="KW-0472">Membrane</keyword>
<keyword evidence="1" id="KW-1133">Transmembrane helix</keyword>
<evidence type="ECO:0000313" key="2">
    <source>
        <dbReference type="EMBL" id="MDG0789803.1"/>
    </source>
</evidence>
<dbReference type="EMBL" id="JAPDHZ010000002">
    <property type="protein sequence ID" value="MDG0789803.1"/>
    <property type="molecule type" value="Genomic_DNA"/>
</dbReference>
<name>A0A9X4KD58_9BACL</name>
<feature type="transmembrane region" description="Helical" evidence="1">
    <location>
        <begin position="206"/>
        <end position="228"/>
    </location>
</feature>